<feature type="region of interest" description="Disordered" evidence="2">
    <location>
        <begin position="245"/>
        <end position="275"/>
    </location>
</feature>
<protein>
    <submittedName>
        <fullName evidence="4">Alpha/beta hydrolase</fullName>
    </submittedName>
</protein>
<dbReference type="EMBL" id="JAVRFA010000002">
    <property type="protein sequence ID" value="MDT0393639.1"/>
    <property type="molecule type" value="Genomic_DNA"/>
</dbReference>
<dbReference type="Pfam" id="PF02230">
    <property type="entry name" value="Abhydrolase_2"/>
    <property type="match status" value="1"/>
</dbReference>
<proteinExistence type="predicted"/>
<dbReference type="InterPro" id="IPR003140">
    <property type="entry name" value="PLipase/COase/thioEstase"/>
</dbReference>
<dbReference type="InterPro" id="IPR029058">
    <property type="entry name" value="AB_hydrolase_fold"/>
</dbReference>
<sequence>MTEPPSNPGVAGRAEDAPHVTQSPSLRQEEQTMIPESIEVGGGPRTYTVAGEADGKPSRALVMIFHGSSQTGQTHRKFTGAAYDSLASTGEAVVVYLDGHGGNWNDARRTSSFPARTDNMDDIGFTRAVVEKLAASHRIDTGRVFLVGYSNGGQMVIRLMHEAPDLLAGAAVIAATLPAPENFLAADASPAPVPVALIHGTKDRIVPYAGGEMRWWVRKLFKVGGRSLSAPQTAAYFAEHNGITDEPVSSRLPQRPGSTDGTSVERTSYQQQERPPVVLYTVHGGGHTIPGPAKGPALLGRTNQDIDTVEVLDEFFGIRR</sequence>
<accession>A0ABU2PNA4</accession>
<dbReference type="RefSeq" id="WP_311641082.1">
    <property type="nucleotide sequence ID" value="NZ_JAVRFA010000002.1"/>
</dbReference>
<organism evidence="4 5">
    <name type="scientific">Streptomyces edwardsiae</name>
    <dbReference type="NCBI Taxonomy" id="3075527"/>
    <lineage>
        <taxon>Bacteria</taxon>
        <taxon>Bacillati</taxon>
        <taxon>Actinomycetota</taxon>
        <taxon>Actinomycetes</taxon>
        <taxon>Kitasatosporales</taxon>
        <taxon>Streptomycetaceae</taxon>
        <taxon>Streptomyces</taxon>
    </lineage>
</organism>
<dbReference type="GO" id="GO:0016787">
    <property type="term" value="F:hydrolase activity"/>
    <property type="evidence" value="ECO:0007669"/>
    <property type="project" value="UniProtKB-KW"/>
</dbReference>
<keyword evidence="4" id="KW-0378">Hydrolase</keyword>
<evidence type="ECO:0000259" key="3">
    <source>
        <dbReference type="Pfam" id="PF02230"/>
    </source>
</evidence>
<comment type="caution">
    <text evidence="4">The sequence shown here is derived from an EMBL/GenBank/DDBJ whole genome shotgun (WGS) entry which is preliminary data.</text>
</comment>
<evidence type="ECO:0000256" key="2">
    <source>
        <dbReference type="SAM" id="MobiDB-lite"/>
    </source>
</evidence>
<dbReference type="InterPro" id="IPR050955">
    <property type="entry name" value="Plant_Biomass_Hydrol_Est"/>
</dbReference>
<keyword evidence="5" id="KW-1185">Reference proteome</keyword>
<feature type="compositionally biased region" description="Polar residues" evidence="2">
    <location>
        <begin position="256"/>
        <end position="273"/>
    </location>
</feature>
<evidence type="ECO:0000256" key="1">
    <source>
        <dbReference type="ARBA" id="ARBA00022729"/>
    </source>
</evidence>
<evidence type="ECO:0000313" key="5">
    <source>
        <dbReference type="Proteomes" id="UP001183881"/>
    </source>
</evidence>
<evidence type="ECO:0000313" key="4">
    <source>
        <dbReference type="EMBL" id="MDT0393639.1"/>
    </source>
</evidence>
<feature type="region of interest" description="Disordered" evidence="2">
    <location>
        <begin position="1"/>
        <end position="30"/>
    </location>
</feature>
<keyword evidence="1" id="KW-0732">Signal</keyword>
<reference evidence="5" key="1">
    <citation type="submission" date="2023-07" db="EMBL/GenBank/DDBJ databases">
        <title>30 novel species of actinomycetes from the DSMZ collection.</title>
        <authorList>
            <person name="Nouioui I."/>
        </authorList>
    </citation>
    <scope>NUCLEOTIDE SEQUENCE [LARGE SCALE GENOMIC DNA]</scope>
    <source>
        <strain evidence="5">DSM 41636</strain>
    </source>
</reference>
<feature type="domain" description="Phospholipase/carboxylesterase/thioesterase" evidence="3">
    <location>
        <begin position="55"/>
        <end position="212"/>
    </location>
</feature>
<dbReference type="PANTHER" id="PTHR43037">
    <property type="entry name" value="UNNAMED PRODUCT-RELATED"/>
    <property type="match status" value="1"/>
</dbReference>
<name>A0ABU2PNA4_9ACTN</name>
<dbReference type="Proteomes" id="UP001183881">
    <property type="component" value="Unassembled WGS sequence"/>
</dbReference>
<dbReference type="Gene3D" id="3.40.50.1820">
    <property type="entry name" value="alpha/beta hydrolase"/>
    <property type="match status" value="1"/>
</dbReference>
<dbReference type="SUPFAM" id="SSF53474">
    <property type="entry name" value="alpha/beta-Hydrolases"/>
    <property type="match status" value="1"/>
</dbReference>
<dbReference type="PANTHER" id="PTHR43037:SF1">
    <property type="entry name" value="BLL1128 PROTEIN"/>
    <property type="match status" value="1"/>
</dbReference>
<gene>
    <name evidence="4" type="ORF">RM705_02780</name>
</gene>